<dbReference type="PANTHER" id="PTHR28065:SF1">
    <property type="entry name" value="DUF4050 DOMAIN-CONTAINING PROTEIN"/>
    <property type="match status" value="1"/>
</dbReference>
<sequence length="581" mass="63309">MTTFASASASGAGPDPGVGAGDLPSVVGFDRHQTLTDVVTESHAEVANTSDQERHQQRLYQQSPPRDIISSSPTNIHPLLQVASAPPHSRSTTAAAATITSPTSESLPSPLGSSKQLHSTTILAPRAYQAPADSSLGTMFSDIYKSPRSPIAKLRHHSVQLQTPLPANTPDWYDDDHADLLSKDKAKQKDAVRRYLDAKVKNDWSFSWPSRVVDPPPVEGDIAVVKPEHNLSDATQPTTSLDVTESTKPVQDETCEDIGYQVDDSSDDDDGSDVESIYSTVSDDPARFRTRLEWTSDLSDDDDDNDEPGPSRSPFRFDNPNNVGSTIQAAVHAKRAKRRRAVRKEMEWNEGLACFEARRNEWTGARTVRVRAKPATPPAVSPLSPRRFFFRRSISTSPPSSTMTSTLPPRVSDGSDNSSLARSEELRNAQSKDTTPSTPPDSRNYPVEVLLPLAPPLLPPSNPLRASITPSVYLSLYDKVIIHSLQPSCPINLSDMLRACVTGWKRDGEWPPRPTMAPTPVAKKKKKAKKASNPSENSSSTVRRMSFGLLGRDKDETAGGKGIRRSIVRAFGIGEGADTPK</sequence>
<comment type="caution">
    <text evidence="3">The sequence shown here is derived from an EMBL/GenBank/DDBJ whole genome shotgun (WGS) entry which is preliminary data.</text>
</comment>
<feature type="region of interest" description="Disordered" evidence="1">
    <location>
        <begin position="1"/>
        <end position="26"/>
    </location>
</feature>
<name>A0A8H5WLR8_FUSHE</name>
<feature type="region of interest" description="Disordered" evidence="1">
    <location>
        <begin position="226"/>
        <end position="282"/>
    </location>
</feature>
<feature type="compositionally biased region" description="Acidic residues" evidence="1">
    <location>
        <begin position="264"/>
        <end position="273"/>
    </location>
</feature>
<feature type="region of interest" description="Disordered" evidence="1">
    <location>
        <begin position="510"/>
        <end position="561"/>
    </location>
</feature>
<feature type="compositionally biased region" description="Polar residues" evidence="1">
    <location>
        <begin position="232"/>
        <end position="249"/>
    </location>
</feature>
<gene>
    <name evidence="3" type="ORF">FHETE_5635</name>
</gene>
<dbReference type="AlphaFoldDB" id="A0A8H5WLR8"/>
<feature type="compositionally biased region" description="Acidic residues" evidence="1">
    <location>
        <begin position="298"/>
        <end position="307"/>
    </location>
</feature>
<organism evidence="3 4">
    <name type="scientific">Fusarium heterosporum</name>
    <dbReference type="NCBI Taxonomy" id="42747"/>
    <lineage>
        <taxon>Eukaryota</taxon>
        <taxon>Fungi</taxon>
        <taxon>Dikarya</taxon>
        <taxon>Ascomycota</taxon>
        <taxon>Pezizomycotina</taxon>
        <taxon>Sordariomycetes</taxon>
        <taxon>Hypocreomycetidae</taxon>
        <taxon>Hypocreales</taxon>
        <taxon>Nectriaceae</taxon>
        <taxon>Fusarium</taxon>
        <taxon>Fusarium heterosporum species complex</taxon>
    </lineage>
</organism>
<dbReference type="EMBL" id="JAAGWQ010000100">
    <property type="protein sequence ID" value="KAF5667577.1"/>
    <property type="molecule type" value="Genomic_DNA"/>
</dbReference>
<evidence type="ECO:0000313" key="3">
    <source>
        <dbReference type="EMBL" id="KAF5667577.1"/>
    </source>
</evidence>
<evidence type="ECO:0000256" key="1">
    <source>
        <dbReference type="SAM" id="MobiDB-lite"/>
    </source>
</evidence>
<evidence type="ECO:0000259" key="2">
    <source>
        <dbReference type="Pfam" id="PF13259"/>
    </source>
</evidence>
<feature type="compositionally biased region" description="Polar residues" evidence="1">
    <location>
        <begin position="532"/>
        <end position="543"/>
    </location>
</feature>
<dbReference type="Proteomes" id="UP000567885">
    <property type="component" value="Unassembled WGS sequence"/>
</dbReference>
<protein>
    <submittedName>
        <fullName evidence="3">Atrophin</fullName>
    </submittedName>
</protein>
<proteinExistence type="predicted"/>
<feature type="compositionally biased region" description="Polar residues" evidence="1">
    <location>
        <begin position="58"/>
        <end position="75"/>
    </location>
</feature>
<feature type="region of interest" description="Disordered" evidence="1">
    <location>
        <begin position="294"/>
        <end position="323"/>
    </location>
</feature>
<feature type="compositionally biased region" description="Low complexity" evidence="1">
    <location>
        <begin position="1"/>
        <end position="13"/>
    </location>
</feature>
<accession>A0A8H5WLR8</accession>
<evidence type="ECO:0000313" key="4">
    <source>
        <dbReference type="Proteomes" id="UP000567885"/>
    </source>
</evidence>
<keyword evidence="4" id="KW-1185">Reference proteome</keyword>
<dbReference type="InterPro" id="IPR025124">
    <property type="entry name" value="Gag1-like_clamp"/>
</dbReference>
<dbReference type="PANTHER" id="PTHR28065">
    <property type="entry name" value="FREQUENIN"/>
    <property type="match status" value="1"/>
</dbReference>
<dbReference type="InterPro" id="IPR053274">
    <property type="entry name" value="Fluconazole_resistance"/>
</dbReference>
<dbReference type="OrthoDB" id="5422958at2759"/>
<feature type="region of interest" description="Disordered" evidence="1">
    <location>
        <begin position="42"/>
        <end position="117"/>
    </location>
</feature>
<feature type="compositionally biased region" description="Low complexity" evidence="1">
    <location>
        <begin position="83"/>
        <end position="114"/>
    </location>
</feature>
<dbReference type="Pfam" id="PF13259">
    <property type="entry name" value="clamp_Gag1-like"/>
    <property type="match status" value="1"/>
</dbReference>
<feature type="domain" description="Gag1-like clamp" evidence="2">
    <location>
        <begin position="313"/>
        <end position="511"/>
    </location>
</feature>
<reference evidence="3 4" key="1">
    <citation type="submission" date="2020-05" db="EMBL/GenBank/DDBJ databases">
        <title>Identification and distribution of gene clusters putatively required for synthesis of sphingolipid metabolism inhibitors in phylogenetically diverse species of the filamentous fungus Fusarium.</title>
        <authorList>
            <person name="Kim H.-S."/>
            <person name="Busman M."/>
            <person name="Brown D.W."/>
            <person name="Divon H."/>
            <person name="Uhlig S."/>
            <person name="Proctor R.H."/>
        </authorList>
    </citation>
    <scope>NUCLEOTIDE SEQUENCE [LARGE SCALE GENOMIC DNA]</scope>
    <source>
        <strain evidence="3 4">NRRL 20693</strain>
    </source>
</reference>
<feature type="compositionally biased region" description="Low complexity" evidence="1">
    <location>
        <begin position="392"/>
        <end position="410"/>
    </location>
</feature>
<feature type="region of interest" description="Disordered" evidence="1">
    <location>
        <begin position="392"/>
        <end position="446"/>
    </location>
</feature>